<feature type="domain" description="TonB-dependent receptor plug" evidence="9">
    <location>
        <begin position="131"/>
        <end position="264"/>
    </location>
</feature>
<dbReference type="PROSITE" id="PS52016">
    <property type="entry name" value="TONB_DEPENDENT_REC_3"/>
    <property type="match status" value="1"/>
</dbReference>
<accession>A0A1I2ZZT9</accession>
<evidence type="ECO:0000256" key="6">
    <source>
        <dbReference type="ARBA" id="ARBA00023237"/>
    </source>
</evidence>
<comment type="subcellular location">
    <subcellularLocation>
        <location evidence="1 7">Cell outer membrane</location>
        <topology evidence="1 7">Multi-pass membrane protein</topology>
    </subcellularLocation>
</comment>
<proteinExistence type="inferred from homology"/>
<keyword evidence="6 7" id="KW-0998">Cell outer membrane</keyword>
<sequence>MKRKLCFLFSLLCLICLNRQIGHAMQLSSTQADTARVLQKVTITVLDLGSSKLLDSVQVTLGKQAKYTTKGVVVFENNEDSVVILTKSGYGRIGKKVNTAVMTVRLMKTADAEAGYLIGMGLSQNTKSMFSGSAITVSSEELRKVNALNLVDGLKFFVPSLIVVNNNNNGGNPNTLPQISLRGASNLPYTVTANATSGVLAAPSQGDYIAAGIISNSTPVVLLDGVQVSLQTILDIDLNRVTSVTVLKDAAATASYGMRGGNGVIAVQTVRPQSKLAISFTEQVQVATANTASFKALTAKQKVDIEKNSGLFNGVLAPIYQNRYNKAYQNNINTDWLAVPLQNGVGAKHSLGLSAGNEDVVYGVNASYNDVEGSMKGSSRKTLDLGAYFGGHFGAFSFSNKFSYLGADVSNSSYGSFINYTKMNPYWELNDPYTGKPQRTVETSGEVTFLNPAYNASISTKDVMNYNRYSNFTNLNYILGSGFQLNGMVNIVHQTDELDYFLPPNHTVFGNITPENIFTRGLYNYTSNSILDVQGGLRLQHQNSFGKHQLFANVGQHIAQTSSESEGIVVAGFATDRIGDIAFGNSYATSKPVSGKIVTRYLASFANAGYSYDNRYQVDVSGSVDYYSGLNQAAKFGAVGLSWNVSNEAFLKSVKWIDLLKIKGSIGIAGNQAFLSYLTRTTYDYYTNQQYVPAGTGVGTIGLGLGNYLTSYGNKNLRAPETFKQDVGVDAAFFNNRLVLNLNLYKQLHNNLILPVSTVGSTGYQDFAYYDNYGEIANKGLEIAAMATVYQAPKNNFKINIIANALHATDEITAAGSYFNDVNNFNNTTAAQNTAQPRYVVGESPYAIWAVPSLGLDPNTGKEIFLKKDGSSTMIWDANDKVVAGSLMPEWVGSLGTDISFRKFSFGAYFNYQHGAKVYNQTMAAIENANVNENLDARALDAKRLFGSPTFATTRLVASDNKIQCSSIMLGYKFPKTFAEKINAKDLGIKLMVNNAFEVGGADIQRGIYYPFQRNYTFILNANF</sequence>
<evidence type="ECO:0000259" key="9">
    <source>
        <dbReference type="Pfam" id="PF07715"/>
    </source>
</evidence>
<protein>
    <submittedName>
        <fullName evidence="10">TonB-dependent outer membrane receptor, SusC/RagA subfamily, signature region</fullName>
    </submittedName>
</protein>
<name>A0A1I2ZZT9_9SPHI</name>
<evidence type="ECO:0000256" key="5">
    <source>
        <dbReference type="ARBA" id="ARBA00023136"/>
    </source>
</evidence>
<keyword evidence="10" id="KW-0675">Receptor</keyword>
<dbReference type="OrthoDB" id="1094723at2"/>
<gene>
    <name evidence="10" type="ORF">SAMN04489864_11263</name>
</gene>
<evidence type="ECO:0000313" key="10">
    <source>
        <dbReference type="EMBL" id="SFH43422.1"/>
    </source>
</evidence>
<keyword evidence="2 7" id="KW-0813">Transport</keyword>
<organism evidence="10 11">
    <name type="scientific">Pedobacter insulae</name>
    <dbReference type="NCBI Taxonomy" id="414048"/>
    <lineage>
        <taxon>Bacteria</taxon>
        <taxon>Pseudomonadati</taxon>
        <taxon>Bacteroidota</taxon>
        <taxon>Sphingobacteriia</taxon>
        <taxon>Sphingobacteriales</taxon>
        <taxon>Sphingobacteriaceae</taxon>
        <taxon>Pedobacter</taxon>
    </lineage>
</organism>
<evidence type="ECO:0000256" key="3">
    <source>
        <dbReference type="ARBA" id="ARBA00022452"/>
    </source>
</evidence>
<dbReference type="STRING" id="414048.SAMN04489864_11263"/>
<keyword evidence="4 7" id="KW-0812">Transmembrane</keyword>
<comment type="similarity">
    <text evidence="7">Belongs to the TonB-dependent receptor family.</text>
</comment>
<reference evidence="10 11" key="1">
    <citation type="submission" date="2016-10" db="EMBL/GenBank/DDBJ databases">
        <authorList>
            <person name="de Groot N.N."/>
        </authorList>
    </citation>
    <scope>NUCLEOTIDE SEQUENCE [LARGE SCALE GENOMIC DNA]</scope>
    <source>
        <strain evidence="10 11">DSM 18684</strain>
    </source>
</reference>
<keyword evidence="11" id="KW-1185">Reference proteome</keyword>
<evidence type="ECO:0000256" key="2">
    <source>
        <dbReference type="ARBA" id="ARBA00022448"/>
    </source>
</evidence>
<dbReference type="Gene3D" id="2.40.170.20">
    <property type="entry name" value="TonB-dependent receptor, beta-barrel domain"/>
    <property type="match status" value="1"/>
</dbReference>
<dbReference type="SUPFAM" id="SSF56935">
    <property type="entry name" value="Porins"/>
    <property type="match status" value="1"/>
</dbReference>
<dbReference type="Gene3D" id="2.170.130.10">
    <property type="entry name" value="TonB-dependent receptor, plug domain"/>
    <property type="match status" value="1"/>
</dbReference>
<evidence type="ECO:0000256" key="4">
    <source>
        <dbReference type="ARBA" id="ARBA00022692"/>
    </source>
</evidence>
<evidence type="ECO:0000256" key="8">
    <source>
        <dbReference type="SAM" id="SignalP"/>
    </source>
</evidence>
<dbReference type="GO" id="GO:0009279">
    <property type="term" value="C:cell outer membrane"/>
    <property type="evidence" value="ECO:0007669"/>
    <property type="project" value="UniProtKB-SubCell"/>
</dbReference>
<dbReference type="AlphaFoldDB" id="A0A1I2ZZT9"/>
<keyword evidence="5 7" id="KW-0472">Membrane</keyword>
<dbReference type="Proteomes" id="UP000199666">
    <property type="component" value="Unassembled WGS sequence"/>
</dbReference>
<feature type="signal peptide" evidence="8">
    <location>
        <begin position="1"/>
        <end position="24"/>
    </location>
</feature>
<dbReference type="EMBL" id="FOPP01000012">
    <property type="protein sequence ID" value="SFH43422.1"/>
    <property type="molecule type" value="Genomic_DNA"/>
</dbReference>
<dbReference type="InterPro" id="IPR039426">
    <property type="entry name" value="TonB-dep_rcpt-like"/>
</dbReference>
<dbReference type="InterPro" id="IPR012910">
    <property type="entry name" value="Plug_dom"/>
</dbReference>
<keyword evidence="8" id="KW-0732">Signal</keyword>
<dbReference type="Pfam" id="PF07715">
    <property type="entry name" value="Plug"/>
    <property type="match status" value="1"/>
</dbReference>
<dbReference type="InterPro" id="IPR036942">
    <property type="entry name" value="Beta-barrel_TonB_sf"/>
</dbReference>
<evidence type="ECO:0000256" key="7">
    <source>
        <dbReference type="PROSITE-ProRule" id="PRU01360"/>
    </source>
</evidence>
<keyword evidence="3 7" id="KW-1134">Transmembrane beta strand</keyword>
<dbReference type="InterPro" id="IPR037066">
    <property type="entry name" value="Plug_dom_sf"/>
</dbReference>
<evidence type="ECO:0000256" key="1">
    <source>
        <dbReference type="ARBA" id="ARBA00004571"/>
    </source>
</evidence>
<evidence type="ECO:0000313" key="11">
    <source>
        <dbReference type="Proteomes" id="UP000199666"/>
    </source>
</evidence>
<feature type="chain" id="PRO_5011515455" evidence="8">
    <location>
        <begin position="25"/>
        <end position="1024"/>
    </location>
</feature>